<reference evidence="1" key="1">
    <citation type="submission" date="2019-10" db="EMBL/GenBank/DDBJ databases">
        <authorList>
            <consortium name="DOE Joint Genome Institute"/>
            <person name="Kuo A."/>
            <person name="Miyauchi S."/>
            <person name="Kiss E."/>
            <person name="Drula E."/>
            <person name="Kohler A."/>
            <person name="Sanchez-Garcia M."/>
            <person name="Andreopoulos B."/>
            <person name="Barry K.W."/>
            <person name="Bonito G."/>
            <person name="Buee M."/>
            <person name="Carver A."/>
            <person name="Chen C."/>
            <person name="Cichocki N."/>
            <person name="Clum A."/>
            <person name="Culley D."/>
            <person name="Crous P.W."/>
            <person name="Fauchery L."/>
            <person name="Girlanda M."/>
            <person name="Hayes R."/>
            <person name="Keri Z."/>
            <person name="Labutti K."/>
            <person name="Lipzen A."/>
            <person name="Lombard V."/>
            <person name="Magnuson J."/>
            <person name="Maillard F."/>
            <person name="Morin E."/>
            <person name="Murat C."/>
            <person name="Nolan M."/>
            <person name="Ohm R."/>
            <person name="Pangilinan J."/>
            <person name="Pereira M."/>
            <person name="Perotto S."/>
            <person name="Peter M."/>
            <person name="Riley R."/>
            <person name="Sitrit Y."/>
            <person name="Stielow B."/>
            <person name="Szollosi G."/>
            <person name="Zifcakova L."/>
            <person name="Stursova M."/>
            <person name="Spatafora J.W."/>
            <person name="Tedersoo L."/>
            <person name="Vaario L.-M."/>
            <person name="Yamada A."/>
            <person name="Yan M."/>
            <person name="Wang P."/>
            <person name="Xu J."/>
            <person name="Bruns T."/>
            <person name="Baldrian P."/>
            <person name="Vilgalys R."/>
            <person name="Henrissat B."/>
            <person name="Grigoriev I.V."/>
            <person name="Hibbett D."/>
            <person name="Nagy L.G."/>
            <person name="Martin F.M."/>
        </authorList>
    </citation>
    <scope>NUCLEOTIDE SEQUENCE</scope>
    <source>
        <strain evidence="1">P2</strain>
    </source>
</reference>
<sequence>MDILPSAISRTSHLLVRQPRQSTMERSQPFPGSFHVTNNRRVAGGGAIPTNRYVAFPPHDADPQPSTCCRLLPSYRPGPSPSPVASSSYMDSRRMENGDMTLPIHSPSPVTPPRLRGLLTKLQSRGDWPHHREGPLNGVPPRPHVVPGPNQGLAGSTGESPVRKSIAFIPVLSTELLSTLVCSNISTPTADGRLLEARGLPLYRTVAGTDP</sequence>
<protein>
    <submittedName>
        <fullName evidence="1">Uncharacterized protein</fullName>
    </submittedName>
</protein>
<dbReference type="EMBL" id="MU118192">
    <property type="protein sequence ID" value="KAF9643727.1"/>
    <property type="molecule type" value="Genomic_DNA"/>
</dbReference>
<dbReference type="Proteomes" id="UP000886501">
    <property type="component" value="Unassembled WGS sequence"/>
</dbReference>
<reference evidence="1" key="2">
    <citation type="journal article" date="2020" name="Nat. Commun.">
        <title>Large-scale genome sequencing of mycorrhizal fungi provides insights into the early evolution of symbiotic traits.</title>
        <authorList>
            <person name="Miyauchi S."/>
            <person name="Kiss E."/>
            <person name="Kuo A."/>
            <person name="Drula E."/>
            <person name="Kohler A."/>
            <person name="Sanchez-Garcia M."/>
            <person name="Morin E."/>
            <person name="Andreopoulos B."/>
            <person name="Barry K.W."/>
            <person name="Bonito G."/>
            <person name="Buee M."/>
            <person name="Carver A."/>
            <person name="Chen C."/>
            <person name="Cichocki N."/>
            <person name="Clum A."/>
            <person name="Culley D."/>
            <person name="Crous P.W."/>
            <person name="Fauchery L."/>
            <person name="Girlanda M."/>
            <person name="Hayes R.D."/>
            <person name="Keri Z."/>
            <person name="LaButti K."/>
            <person name="Lipzen A."/>
            <person name="Lombard V."/>
            <person name="Magnuson J."/>
            <person name="Maillard F."/>
            <person name="Murat C."/>
            <person name="Nolan M."/>
            <person name="Ohm R.A."/>
            <person name="Pangilinan J."/>
            <person name="Pereira M.F."/>
            <person name="Perotto S."/>
            <person name="Peter M."/>
            <person name="Pfister S."/>
            <person name="Riley R."/>
            <person name="Sitrit Y."/>
            <person name="Stielow J.B."/>
            <person name="Szollosi G."/>
            <person name="Zifcakova L."/>
            <person name="Stursova M."/>
            <person name="Spatafora J.W."/>
            <person name="Tedersoo L."/>
            <person name="Vaario L.M."/>
            <person name="Yamada A."/>
            <person name="Yan M."/>
            <person name="Wang P."/>
            <person name="Xu J."/>
            <person name="Bruns T."/>
            <person name="Baldrian P."/>
            <person name="Vilgalys R."/>
            <person name="Dunand C."/>
            <person name="Henrissat B."/>
            <person name="Grigoriev I.V."/>
            <person name="Hibbett D."/>
            <person name="Nagy L.G."/>
            <person name="Martin F.M."/>
        </authorList>
    </citation>
    <scope>NUCLEOTIDE SEQUENCE</scope>
    <source>
        <strain evidence="1">P2</strain>
    </source>
</reference>
<evidence type="ECO:0000313" key="1">
    <source>
        <dbReference type="EMBL" id="KAF9643727.1"/>
    </source>
</evidence>
<organism evidence="1 2">
    <name type="scientific">Thelephora ganbajun</name>
    <name type="common">Ganba fungus</name>
    <dbReference type="NCBI Taxonomy" id="370292"/>
    <lineage>
        <taxon>Eukaryota</taxon>
        <taxon>Fungi</taxon>
        <taxon>Dikarya</taxon>
        <taxon>Basidiomycota</taxon>
        <taxon>Agaricomycotina</taxon>
        <taxon>Agaricomycetes</taxon>
        <taxon>Thelephorales</taxon>
        <taxon>Thelephoraceae</taxon>
        <taxon>Thelephora</taxon>
    </lineage>
</organism>
<keyword evidence="2" id="KW-1185">Reference proteome</keyword>
<name>A0ACB6Z2H9_THEGA</name>
<evidence type="ECO:0000313" key="2">
    <source>
        <dbReference type="Proteomes" id="UP000886501"/>
    </source>
</evidence>
<proteinExistence type="predicted"/>
<comment type="caution">
    <text evidence="1">The sequence shown here is derived from an EMBL/GenBank/DDBJ whole genome shotgun (WGS) entry which is preliminary data.</text>
</comment>
<accession>A0ACB6Z2H9</accession>
<gene>
    <name evidence="1" type="ORF">BDM02DRAFT_1359434</name>
</gene>